<evidence type="ECO:0000259" key="3">
    <source>
        <dbReference type="PROSITE" id="PS50238"/>
    </source>
</evidence>
<dbReference type="CDD" id="cd01249">
    <property type="entry name" value="BAR-PH_GRAF_family"/>
    <property type="match status" value="1"/>
</dbReference>
<dbReference type="Gene3D" id="1.10.555.10">
    <property type="entry name" value="Rho GTPase activation protein"/>
    <property type="match status" value="1"/>
</dbReference>
<dbReference type="InterPro" id="IPR011993">
    <property type="entry name" value="PH-like_dom_sf"/>
</dbReference>
<dbReference type="PANTHER" id="PTHR12552">
    <property type="entry name" value="OLIGOPHRENIN 1"/>
    <property type="match status" value="1"/>
</dbReference>
<dbReference type="InterPro" id="IPR047234">
    <property type="entry name" value="GRAF_fam"/>
</dbReference>
<dbReference type="PROSITE" id="PS50003">
    <property type="entry name" value="PH_DOMAIN"/>
    <property type="match status" value="1"/>
</dbReference>
<dbReference type="InterPro" id="IPR001849">
    <property type="entry name" value="PH_domain"/>
</dbReference>
<sequence>MSDSIDKRFCFDLTAQDRPGVQYTLQALCEDDRKLWMDAMDGKEPMYAHPTGPPGSQEETSLDEAGLNFTSKAIAMLESRGLEDQGLYRLVGVSSKVTKLLQLGLDRRKSEKLMLDDPAEWEVKTITSAIKQYFRNLPEPLMTYNLHSAFIAAAS</sequence>
<name>A0A8J5CNT4_CHIOP</name>
<dbReference type="InterPro" id="IPR047225">
    <property type="entry name" value="PH_GRAF"/>
</dbReference>
<dbReference type="EMBL" id="JACEEZ010020333">
    <property type="protein sequence ID" value="KAG0714677.1"/>
    <property type="molecule type" value="Genomic_DNA"/>
</dbReference>
<dbReference type="SUPFAM" id="SSF48350">
    <property type="entry name" value="GTPase activation domain, GAP"/>
    <property type="match status" value="1"/>
</dbReference>
<protein>
    <submittedName>
        <fullName evidence="4">Rho GTPase-activating protein 10</fullName>
    </submittedName>
</protein>
<reference evidence="4" key="1">
    <citation type="submission" date="2020-07" db="EMBL/GenBank/DDBJ databases">
        <title>The High-quality genome of the commercially important snow crab, Chionoecetes opilio.</title>
        <authorList>
            <person name="Jeong J.-H."/>
            <person name="Ryu S."/>
        </authorList>
    </citation>
    <scope>NUCLEOTIDE SEQUENCE</scope>
    <source>
        <strain evidence="4">MADBK_172401_WGS</strain>
        <tissue evidence="4">Digestive gland</tissue>
    </source>
</reference>
<dbReference type="OrthoDB" id="3183924at2759"/>
<feature type="domain" description="PH" evidence="2">
    <location>
        <begin position="1"/>
        <end position="45"/>
    </location>
</feature>
<dbReference type="Proteomes" id="UP000770661">
    <property type="component" value="Unassembled WGS sequence"/>
</dbReference>
<keyword evidence="1" id="KW-0343">GTPase activation</keyword>
<dbReference type="SUPFAM" id="SSF50729">
    <property type="entry name" value="PH domain-like"/>
    <property type="match status" value="1"/>
</dbReference>
<accession>A0A8J5CNT4</accession>
<dbReference type="Pfam" id="PF00620">
    <property type="entry name" value="RhoGAP"/>
    <property type="match status" value="1"/>
</dbReference>
<gene>
    <name evidence="4" type="primary">ARHGAP10</name>
    <name evidence="4" type="ORF">GWK47_013634</name>
</gene>
<keyword evidence="5" id="KW-1185">Reference proteome</keyword>
<dbReference type="InterPro" id="IPR008936">
    <property type="entry name" value="Rho_GTPase_activation_prot"/>
</dbReference>
<dbReference type="GO" id="GO:0005096">
    <property type="term" value="F:GTPase activator activity"/>
    <property type="evidence" value="ECO:0007669"/>
    <property type="project" value="UniProtKB-KW"/>
</dbReference>
<dbReference type="PROSITE" id="PS50238">
    <property type="entry name" value="RHOGAP"/>
    <property type="match status" value="1"/>
</dbReference>
<proteinExistence type="predicted"/>
<evidence type="ECO:0000256" key="1">
    <source>
        <dbReference type="ARBA" id="ARBA00022468"/>
    </source>
</evidence>
<dbReference type="PANTHER" id="PTHR12552:SF1">
    <property type="entry name" value="RHO GTPASE-ACTIVATING PROTEIN GRAF"/>
    <property type="match status" value="1"/>
</dbReference>
<dbReference type="GO" id="GO:0007165">
    <property type="term" value="P:signal transduction"/>
    <property type="evidence" value="ECO:0007669"/>
    <property type="project" value="InterPro"/>
</dbReference>
<organism evidence="4 5">
    <name type="scientific">Chionoecetes opilio</name>
    <name type="common">Atlantic snow crab</name>
    <name type="synonym">Cancer opilio</name>
    <dbReference type="NCBI Taxonomy" id="41210"/>
    <lineage>
        <taxon>Eukaryota</taxon>
        <taxon>Metazoa</taxon>
        <taxon>Ecdysozoa</taxon>
        <taxon>Arthropoda</taxon>
        <taxon>Crustacea</taxon>
        <taxon>Multicrustacea</taxon>
        <taxon>Malacostraca</taxon>
        <taxon>Eumalacostraca</taxon>
        <taxon>Eucarida</taxon>
        <taxon>Decapoda</taxon>
        <taxon>Pleocyemata</taxon>
        <taxon>Brachyura</taxon>
        <taxon>Eubrachyura</taxon>
        <taxon>Majoidea</taxon>
        <taxon>Majidae</taxon>
        <taxon>Chionoecetes</taxon>
    </lineage>
</organism>
<evidence type="ECO:0000313" key="5">
    <source>
        <dbReference type="Proteomes" id="UP000770661"/>
    </source>
</evidence>
<dbReference type="AlphaFoldDB" id="A0A8J5CNT4"/>
<feature type="domain" description="Rho-GAP" evidence="3">
    <location>
        <begin position="60"/>
        <end position="155"/>
    </location>
</feature>
<evidence type="ECO:0000259" key="2">
    <source>
        <dbReference type="PROSITE" id="PS50003"/>
    </source>
</evidence>
<dbReference type="InterPro" id="IPR000198">
    <property type="entry name" value="RhoGAP_dom"/>
</dbReference>
<evidence type="ECO:0000313" key="4">
    <source>
        <dbReference type="EMBL" id="KAG0714677.1"/>
    </source>
</evidence>
<comment type="caution">
    <text evidence="4">The sequence shown here is derived from an EMBL/GenBank/DDBJ whole genome shotgun (WGS) entry which is preliminary data.</text>
</comment>
<dbReference type="Gene3D" id="2.30.29.30">
    <property type="entry name" value="Pleckstrin-homology domain (PH domain)/Phosphotyrosine-binding domain (PTB)"/>
    <property type="match status" value="1"/>
</dbReference>